<evidence type="ECO:0000313" key="2">
    <source>
        <dbReference type="Proteomes" id="UP000664654"/>
    </source>
</evidence>
<organism evidence="1 2">
    <name type="scientific">Bowmanella dokdonensis</name>
    <dbReference type="NCBI Taxonomy" id="751969"/>
    <lineage>
        <taxon>Bacteria</taxon>
        <taxon>Pseudomonadati</taxon>
        <taxon>Pseudomonadota</taxon>
        <taxon>Gammaproteobacteria</taxon>
        <taxon>Alteromonadales</taxon>
        <taxon>Alteromonadaceae</taxon>
        <taxon>Bowmanella</taxon>
    </lineage>
</organism>
<dbReference type="EMBL" id="JAFKCV010000001">
    <property type="protein sequence ID" value="MBN7823676.1"/>
    <property type="molecule type" value="Genomic_DNA"/>
</dbReference>
<dbReference type="InterPro" id="IPR005262">
    <property type="entry name" value="MJ1255-like"/>
</dbReference>
<evidence type="ECO:0000313" key="1">
    <source>
        <dbReference type="EMBL" id="MBN7823676.1"/>
    </source>
</evidence>
<reference evidence="1" key="1">
    <citation type="submission" date="2021-03" db="EMBL/GenBank/DDBJ databases">
        <title>novel species isolated from a fishpond in China.</title>
        <authorList>
            <person name="Lu H."/>
            <person name="Cai Z."/>
        </authorList>
    </citation>
    <scope>NUCLEOTIDE SEQUENCE</scope>
    <source>
        <strain evidence="1">JCM 30855</strain>
    </source>
</reference>
<dbReference type="SUPFAM" id="SSF53756">
    <property type="entry name" value="UDP-Glycosyltransferase/glycogen phosphorylase"/>
    <property type="match status" value="1"/>
</dbReference>
<protein>
    <submittedName>
        <fullName evidence="1">Glycosyltransferase</fullName>
    </submittedName>
</protein>
<comment type="caution">
    <text evidence="1">The sequence shown here is derived from an EMBL/GenBank/DDBJ whole genome shotgun (WGS) entry which is preliminary data.</text>
</comment>
<dbReference type="Proteomes" id="UP000664654">
    <property type="component" value="Unassembled WGS sequence"/>
</dbReference>
<dbReference type="Pfam" id="PF13528">
    <property type="entry name" value="Glyco_trans_1_3"/>
    <property type="match status" value="1"/>
</dbReference>
<proteinExistence type="predicted"/>
<accession>A0A939DKW8</accession>
<dbReference type="RefSeq" id="WP_206571799.1">
    <property type="nucleotide sequence ID" value="NZ_JAFKCV010000001.1"/>
</dbReference>
<dbReference type="AlphaFoldDB" id="A0A939DKW8"/>
<name>A0A939DKW8_9ALTE</name>
<sequence length="360" mass="41133">MRILYGVQGTGNGHITRARIMAKAFSRRDDVKVDFLFSGRPTEGYFDMEVFGGYQTRQGLTFVHQRGAIDHWQTLRQASPLVFWQDVRSLDLAAYDLVINDFEPISAWAARRQKVPCISISHQDAFRHPVPKQGDNWLNRLIMDHFAPSDVQLGVHWYHFGHPIVPPFIENEPSGETGQHILVYLPFEELQEIRLMLEPLSEVNFVCFHPNLQEDEDQGNIQWRKTCKEGFHQTLQSCRGAIANGGFELSSECLQLGKKLLIKPLHGQFEQLSNVLTLETLGLCHSMPALDSEEVENWLDSASAEPIEFPRDPHLLVNWLIGGQWQDTGEICRQLWQQVRFPAPLSRKLAAMATHTSREG</sequence>
<gene>
    <name evidence="1" type="ORF">J0A66_00430</name>
</gene>
<keyword evidence="2" id="KW-1185">Reference proteome</keyword>
<dbReference type="NCBIfam" id="TIGR00661">
    <property type="entry name" value="MJ1255"/>
    <property type="match status" value="1"/>
</dbReference>